<dbReference type="OMA" id="WFTITIM"/>
<comment type="caution">
    <text evidence="7">The sequence shown here is derived from an EMBL/GenBank/DDBJ whole genome shotgun (WGS) entry which is preliminary data.</text>
</comment>
<evidence type="ECO:0000313" key="7">
    <source>
        <dbReference type="EMBL" id="OVA10709.1"/>
    </source>
</evidence>
<keyword evidence="4 6" id="KW-0964">Secreted</keyword>
<evidence type="ECO:0000256" key="6">
    <source>
        <dbReference type="RuleBase" id="RU367044"/>
    </source>
</evidence>
<protein>
    <recommendedName>
        <fullName evidence="6">S-protein homolog</fullName>
    </recommendedName>
</protein>
<dbReference type="Pfam" id="PF05938">
    <property type="entry name" value="Self-incomp_S1"/>
    <property type="match status" value="1"/>
</dbReference>
<dbReference type="InterPro" id="IPR010264">
    <property type="entry name" value="Self-incomp_S1"/>
</dbReference>
<dbReference type="AlphaFoldDB" id="A0A200QJT9"/>
<evidence type="ECO:0000256" key="3">
    <source>
        <dbReference type="ARBA" id="ARBA00022471"/>
    </source>
</evidence>
<evidence type="ECO:0000256" key="5">
    <source>
        <dbReference type="ARBA" id="ARBA00022729"/>
    </source>
</evidence>
<name>A0A200QJT9_MACCD</name>
<feature type="chain" id="PRO_5025099470" description="S-protein homolog" evidence="6">
    <location>
        <begin position="34"/>
        <end position="153"/>
    </location>
</feature>
<organism evidence="7 8">
    <name type="scientific">Macleaya cordata</name>
    <name type="common">Five-seeded plume-poppy</name>
    <name type="synonym">Bocconia cordata</name>
    <dbReference type="NCBI Taxonomy" id="56857"/>
    <lineage>
        <taxon>Eukaryota</taxon>
        <taxon>Viridiplantae</taxon>
        <taxon>Streptophyta</taxon>
        <taxon>Embryophyta</taxon>
        <taxon>Tracheophyta</taxon>
        <taxon>Spermatophyta</taxon>
        <taxon>Magnoliopsida</taxon>
        <taxon>Ranunculales</taxon>
        <taxon>Papaveraceae</taxon>
        <taxon>Papaveroideae</taxon>
        <taxon>Macleaya</taxon>
    </lineage>
</organism>
<comment type="similarity">
    <text evidence="2 6">Belongs to the plant self-incompatibility (S1) protein family.</text>
</comment>
<gene>
    <name evidence="7" type="ORF">BVC80_645g21</name>
</gene>
<keyword evidence="5 6" id="KW-0732">Signal</keyword>
<evidence type="ECO:0000256" key="1">
    <source>
        <dbReference type="ARBA" id="ARBA00004613"/>
    </source>
</evidence>
<dbReference type="GO" id="GO:0060320">
    <property type="term" value="P:rejection of self pollen"/>
    <property type="evidence" value="ECO:0007669"/>
    <property type="project" value="UniProtKB-KW"/>
</dbReference>
<accession>A0A200QJT9</accession>
<evidence type="ECO:0000313" key="8">
    <source>
        <dbReference type="Proteomes" id="UP000195402"/>
    </source>
</evidence>
<dbReference type="PANTHER" id="PTHR31232">
    <property type="match status" value="1"/>
</dbReference>
<dbReference type="OrthoDB" id="1727555at2759"/>
<sequence>MGGFNYNSRSSQQCAFILVLVIFAILLVSESNSSKNFMVPTVHVSIVNEIADKQILTIHCKSKDDDLGEHKLEYGQDFHWKFHINLFGTTLYWCSMWWTDSNGRLIQGSFDTYKADRDWIRCGRHCKYPVRQDGVYGYWEETQIYKLVYPWPK</sequence>
<dbReference type="EMBL" id="MVGT01001847">
    <property type="protein sequence ID" value="OVA10709.1"/>
    <property type="molecule type" value="Genomic_DNA"/>
</dbReference>
<keyword evidence="8" id="KW-1185">Reference proteome</keyword>
<comment type="subcellular location">
    <subcellularLocation>
        <location evidence="1 6">Secreted</location>
    </subcellularLocation>
</comment>
<proteinExistence type="inferred from homology"/>
<evidence type="ECO:0000256" key="2">
    <source>
        <dbReference type="ARBA" id="ARBA00005581"/>
    </source>
</evidence>
<reference evidence="7 8" key="1">
    <citation type="journal article" date="2017" name="Mol. Plant">
        <title>The Genome of Medicinal Plant Macleaya cordata Provides New Insights into Benzylisoquinoline Alkaloids Metabolism.</title>
        <authorList>
            <person name="Liu X."/>
            <person name="Liu Y."/>
            <person name="Huang P."/>
            <person name="Ma Y."/>
            <person name="Qing Z."/>
            <person name="Tang Q."/>
            <person name="Cao H."/>
            <person name="Cheng P."/>
            <person name="Zheng Y."/>
            <person name="Yuan Z."/>
            <person name="Zhou Y."/>
            <person name="Liu J."/>
            <person name="Tang Z."/>
            <person name="Zhuo Y."/>
            <person name="Zhang Y."/>
            <person name="Yu L."/>
            <person name="Huang J."/>
            <person name="Yang P."/>
            <person name="Peng Q."/>
            <person name="Zhang J."/>
            <person name="Jiang W."/>
            <person name="Zhang Z."/>
            <person name="Lin K."/>
            <person name="Ro D.K."/>
            <person name="Chen X."/>
            <person name="Xiong X."/>
            <person name="Shang Y."/>
            <person name="Huang S."/>
            <person name="Zeng J."/>
        </authorList>
    </citation>
    <scope>NUCLEOTIDE SEQUENCE [LARGE SCALE GENOMIC DNA]</scope>
    <source>
        <strain evidence="8">cv. BLH2017</strain>
        <tissue evidence="7">Root</tissue>
    </source>
</reference>
<evidence type="ECO:0000256" key="4">
    <source>
        <dbReference type="ARBA" id="ARBA00022525"/>
    </source>
</evidence>
<feature type="signal peptide" evidence="6">
    <location>
        <begin position="1"/>
        <end position="33"/>
    </location>
</feature>
<dbReference type="GO" id="GO:0005576">
    <property type="term" value="C:extracellular region"/>
    <property type="evidence" value="ECO:0007669"/>
    <property type="project" value="UniProtKB-SubCell"/>
</dbReference>
<dbReference type="InParanoid" id="A0A200QJT9"/>
<keyword evidence="3 6" id="KW-0713">Self-incompatibility</keyword>
<dbReference type="Proteomes" id="UP000195402">
    <property type="component" value="Unassembled WGS sequence"/>
</dbReference>
<dbReference type="PANTHER" id="PTHR31232:SF18">
    <property type="entry name" value="S-PROTEIN HOMOLOG"/>
    <property type="match status" value="1"/>
</dbReference>